<sequence length="72" mass="7582">MSHKEGRAGSPQEPESTGPVDFDDFGGLADREYVWEDLDADDVELPPAVTGPPPSGTATRQTPDEPEATNAG</sequence>
<accession>A0A1N5VDS5</accession>
<dbReference type="AlphaFoldDB" id="A0A1N5VDS5"/>
<evidence type="ECO:0000313" key="2">
    <source>
        <dbReference type="EMBL" id="SIM71264.1"/>
    </source>
</evidence>
<evidence type="ECO:0000313" key="3">
    <source>
        <dbReference type="Proteomes" id="UP000185124"/>
    </source>
</evidence>
<dbReference type="Proteomes" id="UP000185124">
    <property type="component" value="Unassembled WGS sequence"/>
</dbReference>
<proteinExistence type="predicted"/>
<dbReference type="STRING" id="709881.SAMN04489832_1571"/>
<evidence type="ECO:0000256" key="1">
    <source>
        <dbReference type="SAM" id="MobiDB-lite"/>
    </source>
</evidence>
<feature type="compositionally biased region" description="Acidic residues" evidence="1">
    <location>
        <begin position="35"/>
        <end position="44"/>
    </location>
</feature>
<protein>
    <submittedName>
        <fullName evidence="2">Uncharacterized protein</fullName>
    </submittedName>
</protein>
<gene>
    <name evidence="2" type="ORF">SAMN04489832_1571</name>
</gene>
<name>A0A1N5VDS5_9ACTN</name>
<dbReference type="RefSeq" id="WP_143728271.1">
    <property type="nucleotide sequence ID" value="NZ_FSQT01000001.1"/>
</dbReference>
<keyword evidence="3" id="KW-1185">Reference proteome</keyword>
<reference evidence="3" key="1">
    <citation type="submission" date="2016-12" db="EMBL/GenBank/DDBJ databases">
        <authorList>
            <person name="Varghese N."/>
            <person name="Submissions S."/>
        </authorList>
    </citation>
    <scope>NUCLEOTIDE SEQUENCE [LARGE SCALE GENOMIC DNA]</scope>
    <source>
        <strain evidence="3">DSM 45599</strain>
    </source>
</reference>
<feature type="region of interest" description="Disordered" evidence="1">
    <location>
        <begin position="1"/>
        <end position="72"/>
    </location>
</feature>
<dbReference type="EMBL" id="FSQT01000001">
    <property type="protein sequence ID" value="SIM71264.1"/>
    <property type="molecule type" value="Genomic_DNA"/>
</dbReference>
<organism evidence="2 3">
    <name type="scientific">Micromonospora cremea</name>
    <dbReference type="NCBI Taxonomy" id="709881"/>
    <lineage>
        <taxon>Bacteria</taxon>
        <taxon>Bacillati</taxon>
        <taxon>Actinomycetota</taxon>
        <taxon>Actinomycetes</taxon>
        <taxon>Micromonosporales</taxon>
        <taxon>Micromonosporaceae</taxon>
        <taxon>Micromonospora</taxon>
    </lineage>
</organism>